<reference evidence="1" key="1">
    <citation type="journal article" date="2022" name="bioRxiv">
        <title>Thiovibrio frasassiensisgen. nov., sp. nov., an autotrophic, elemental sulfur disproportionating bacterium isolated from sulfidic karst sediment, and proposal of Thiovibrionaceae fam. nov.</title>
        <authorList>
            <person name="Aronson H."/>
            <person name="Thomas C."/>
            <person name="Bhattacharyya M."/>
            <person name="Eckstein S."/>
            <person name="Jensen S."/>
            <person name="Barco R."/>
            <person name="Macalady J."/>
            <person name="Amend J."/>
        </authorList>
    </citation>
    <scope>NUCLEOTIDE SEQUENCE</scope>
    <source>
        <strain evidence="1">RS19-109</strain>
    </source>
</reference>
<sequence>MPFKIIGVVAVVAMLLGVASSLWFGVALQDNLGRLAKNKQEGTELMAANAALSAEKEALLQQGKIEAAAARLGLFPPSDKQKRRP</sequence>
<protein>
    <recommendedName>
        <fullName evidence="3">Cell division protein FtsL</fullName>
    </recommendedName>
</protein>
<dbReference type="AlphaFoldDB" id="A0A9X4RM30"/>
<dbReference type="EMBL" id="JAPHEH010000001">
    <property type="protein sequence ID" value="MDG4475910.1"/>
    <property type="molecule type" value="Genomic_DNA"/>
</dbReference>
<comment type="caution">
    <text evidence="1">The sequence shown here is derived from an EMBL/GenBank/DDBJ whole genome shotgun (WGS) entry which is preliminary data.</text>
</comment>
<keyword evidence="2" id="KW-1185">Reference proteome</keyword>
<evidence type="ECO:0008006" key="3">
    <source>
        <dbReference type="Google" id="ProtNLM"/>
    </source>
</evidence>
<reference evidence="1" key="2">
    <citation type="submission" date="2022-10" db="EMBL/GenBank/DDBJ databases">
        <authorList>
            <person name="Aronson H.S."/>
        </authorList>
    </citation>
    <scope>NUCLEOTIDE SEQUENCE</scope>
    <source>
        <strain evidence="1">RS19-109</strain>
    </source>
</reference>
<proteinExistence type="predicted"/>
<evidence type="ECO:0000313" key="1">
    <source>
        <dbReference type="EMBL" id="MDG4475910.1"/>
    </source>
</evidence>
<accession>A0A9X4RM30</accession>
<name>A0A9X4RM30_9BACT</name>
<gene>
    <name evidence="1" type="ORF">OLX77_07020</name>
</gene>
<evidence type="ECO:0000313" key="2">
    <source>
        <dbReference type="Proteomes" id="UP001154240"/>
    </source>
</evidence>
<dbReference type="Proteomes" id="UP001154240">
    <property type="component" value="Unassembled WGS sequence"/>
</dbReference>
<dbReference type="RefSeq" id="WP_307632884.1">
    <property type="nucleotide sequence ID" value="NZ_JAPHEH010000001.1"/>
</dbReference>
<organism evidence="1 2">
    <name type="scientific">Thiovibrio frasassiensis</name>
    <dbReference type="NCBI Taxonomy" id="2984131"/>
    <lineage>
        <taxon>Bacteria</taxon>
        <taxon>Pseudomonadati</taxon>
        <taxon>Thermodesulfobacteriota</taxon>
        <taxon>Desulfobulbia</taxon>
        <taxon>Desulfobulbales</taxon>
        <taxon>Thiovibrionaceae</taxon>
        <taxon>Thiovibrio</taxon>
    </lineage>
</organism>